<reference evidence="1" key="1">
    <citation type="submission" date="2021-06" db="EMBL/GenBank/DDBJ databases">
        <title>Parelaphostrongylus tenuis whole genome reference sequence.</title>
        <authorList>
            <person name="Garwood T.J."/>
            <person name="Larsen P.A."/>
            <person name="Fountain-Jones N.M."/>
            <person name="Garbe J.R."/>
            <person name="Macchietto M.G."/>
            <person name="Kania S.A."/>
            <person name="Gerhold R.W."/>
            <person name="Richards J.E."/>
            <person name="Wolf T.M."/>
        </authorList>
    </citation>
    <scope>NUCLEOTIDE SEQUENCE</scope>
    <source>
        <strain evidence="1">MNPRO001-30</strain>
        <tissue evidence="1">Meninges</tissue>
    </source>
</reference>
<sequence length="69" mass="7762">MARRQNGSTSFARRKDNSIIKQNVLSSVSSGADATMRWYNLRTQQNRGYIAHLLSDSCLVLKVHPIELG</sequence>
<proteinExistence type="predicted"/>
<accession>A0AAD5QTK8</accession>
<keyword evidence="2" id="KW-1185">Reference proteome</keyword>
<gene>
    <name evidence="1" type="ORF">KIN20_020561</name>
</gene>
<protein>
    <submittedName>
        <fullName evidence="1">Uncharacterized protein</fullName>
    </submittedName>
</protein>
<dbReference type="Proteomes" id="UP001196413">
    <property type="component" value="Unassembled WGS sequence"/>
</dbReference>
<evidence type="ECO:0000313" key="1">
    <source>
        <dbReference type="EMBL" id="KAJ1361345.1"/>
    </source>
</evidence>
<dbReference type="AlphaFoldDB" id="A0AAD5QTK8"/>
<evidence type="ECO:0000313" key="2">
    <source>
        <dbReference type="Proteomes" id="UP001196413"/>
    </source>
</evidence>
<name>A0AAD5QTK8_PARTN</name>
<comment type="caution">
    <text evidence="1">The sequence shown here is derived from an EMBL/GenBank/DDBJ whole genome shotgun (WGS) entry which is preliminary data.</text>
</comment>
<dbReference type="EMBL" id="JAHQIW010004172">
    <property type="protein sequence ID" value="KAJ1361345.1"/>
    <property type="molecule type" value="Genomic_DNA"/>
</dbReference>
<organism evidence="1 2">
    <name type="scientific">Parelaphostrongylus tenuis</name>
    <name type="common">Meningeal worm</name>
    <dbReference type="NCBI Taxonomy" id="148309"/>
    <lineage>
        <taxon>Eukaryota</taxon>
        <taxon>Metazoa</taxon>
        <taxon>Ecdysozoa</taxon>
        <taxon>Nematoda</taxon>
        <taxon>Chromadorea</taxon>
        <taxon>Rhabditida</taxon>
        <taxon>Rhabditina</taxon>
        <taxon>Rhabditomorpha</taxon>
        <taxon>Strongyloidea</taxon>
        <taxon>Metastrongylidae</taxon>
        <taxon>Parelaphostrongylus</taxon>
    </lineage>
</organism>